<feature type="transmembrane region" description="Helical" evidence="5">
    <location>
        <begin position="101"/>
        <end position="122"/>
    </location>
</feature>
<dbReference type="STRING" id="354355.SAMN05660816_00513"/>
<evidence type="ECO:0000256" key="5">
    <source>
        <dbReference type="HAMAP-Rule" id="MF_00902"/>
    </source>
</evidence>
<dbReference type="AlphaFoldDB" id="A0A1V9EX18"/>
<dbReference type="OrthoDB" id="9777044at2"/>
<protein>
    <recommendedName>
        <fullName evidence="5">Sec-independent protein translocase protein TatC</fullName>
    </recommendedName>
</protein>
<dbReference type="Proteomes" id="UP000192610">
    <property type="component" value="Unassembled WGS sequence"/>
</dbReference>
<dbReference type="EMBL" id="LVXG01000012">
    <property type="protein sequence ID" value="OQP50666.1"/>
    <property type="molecule type" value="Genomic_DNA"/>
</dbReference>
<sequence>MALSFLERRSNDSEMTFIDHLEELRGHIIRSVLAILVAAIVIFINIDWVFDNVVMGPVRNNFVSYKYLCGLSHWLHIGDALCMPPIPEGYKLLGNTVSGPFMSAIQIGIIGGFIAAFPFIFWEFWKFVKPALSPKELKYSRNAIAFVSLFFFLGAAFGYFVLGPFTFNFLANFNLGTANMYEYKPALDDYIDNLVNIILGCGIAFELPILSYVLTKIGLVTPSFLTTYRKYAYVVILVVAAIITPSPDWTSQMIVFLPLVFLYELSVIVSKRVYKRDQEEQDNWQ</sequence>
<dbReference type="InterPro" id="IPR002033">
    <property type="entry name" value="TatC"/>
</dbReference>
<dbReference type="GO" id="GO:0009977">
    <property type="term" value="F:proton motive force dependent protein transmembrane transporter activity"/>
    <property type="evidence" value="ECO:0007669"/>
    <property type="project" value="TreeGrafter"/>
</dbReference>
<comment type="caution">
    <text evidence="6">The sequence shown here is derived from an EMBL/GenBank/DDBJ whole genome shotgun (WGS) entry which is preliminary data.</text>
</comment>
<proteinExistence type="inferred from homology"/>
<keyword evidence="7" id="KW-1185">Reference proteome</keyword>
<keyword evidence="4 5" id="KW-0472">Membrane</keyword>
<evidence type="ECO:0000256" key="1">
    <source>
        <dbReference type="ARBA" id="ARBA00004141"/>
    </source>
</evidence>
<comment type="similarity">
    <text evidence="5">Belongs to the TatC family.</text>
</comment>
<comment type="function">
    <text evidence="5">Part of the twin-arginine translocation (Tat) system that transports large folded proteins containing a characteristic twin-arginine motif in their signal peptide across membranes.</text>
</comment>
<dbReference type="GO" id="GO:0065002">
    <property type="term" value="P:intracellular protein transmembrane transport"/>
    <property type="evidence" value="ECO:0007669"/>
    <property type="project" value="TreeGrafter"/>
</dbReference>
<keyword evidence="5" id="KW-1003">Cell membrane</keyword>
<accession>A0A1V9EX18</accession>
<feature type="transmembrane region" description="Helical" evidence="5">
    <location>
        <begin position="143"/>
        <end position="162"/>
    </location>
</feature>
<dbReference type="NCBIfam" id="TIGR00945">
    <property type="entry name" value="tatC"/>
    <property type="match status" value="1"/>
</dbReference>
<dbReference type="PRINTS" id="PR01840">
    <property type="entry name" value="TATCFAMILY"/>
</dbReference>
<evidence type="ECO:0000256" key="3">
    <source>
        <dbReference type="ARBA" id="ARBA00022989"/>
    </source>
</evidence>
<reference evidence="7" key="1">
    <citation type="submission" date="2016-04" db="EMBL/GenBank/DDBJ databases">
        <authorList>
            <person name="Chen L."/>
            <person name="Zhuang W."/>
            <person name="Wang G."/>
        </authorList>
    </citation>
    <scope>NUCLEOTIDE SEQUENCE [LARGE SCALE GENOMIC DNA]</scope>
    <source>
        <strain evidence="7">17621</strain>
    </source>
</reference>
<dbReference type="GO" id="GO:0033281">
    <property type="term" value="C:TAT protein transport complex"/>
    <property type="evidence" value="ECO:0007669"/>
    <property type="project" value="UniProtKB-UniRule"/>
</dbReference>
<evidence type="ECO:0000313" key="7">
    <source>
        <dbReference type="Proteomes" id="UP000192610"/>
    </source>
</evidence>
<keyword evidence="5" id="KW-0653">Protein transport</keyword>
<keyword evidence="5" id="KW-0811">Translocation</keyword>
<comment type="subcellular location">
    <subcellularLocation>
        <location evidence="5">Cell membrane</location>
        <topology evidence="5">Multi-pass membrane protein</topology>
    </subcellularLocation>
    <subcellularLocation>
        <location evidence="1">Membrane</location>
        <topology evidence="1">Multi-pass membrane protein</topology>
    </subcellularLocation>
</comment>
<dbReference type="PANTHER" id="PTHR30371">
    <property type="entry name" value="SEC-INDEPENDENT PROTEIN TRANSLOCASE PROTEIN TATC"/>
    <property type="match status" value="1"/>
</dbReference>
<comment type="subunit">
    <text evidence="5">Forms a complex with TatA.</text>
</comment>
<feature type="transmembrane region" description="Helical" evidence="5">
    <location>
        <begin position="227"/>
        <end position="243"/>
    </location>
</feature>
<keyword evidence="3 5" id="KW-1133">Transmembrane helix</keyword>
<evidence type="ECO:0000256" key="4">
    <source>
        <dbReference type="ARBA" id="ARBA00023136"/>
    </source>
</evidence>
<keyword evidence="5" id="KW-0813">Transport</keyword>
<dbReference type="RefSeq" id="WP_081199000.1">
    <property type="nucleotide sequence ID" value="NZ_FOCZ01000001.1"/>
</dbReference>
<organism evidence="6 7">
    <name type="scientific">Niastella yeongjuensis</name>
    <dbReference type="NCBI Taxonomy" id="354355"/>
    <lineage>
        <taxon>Bacteria</taxon>
        <taxon>Pseudomonadati</taxon>
        <taxon>Bacteroidota</taxon>
        <taxon>Chitinophagia</taxon>
        <taxon>Chitinophagales</taxon>
        <taxon>Chitinophagaceae</taxon>
        <taxon>Niastella</taxon>
    </lineage>
</organism>
<feature type="transmembrane region" description="Helical" evidence="5">
    <location>
        <begin position="249"/>
        <end position="269"/>
    </location>
</feature>
<keyword evidence="2 5" id="KW-0812">Transmembrane</keyword>
<evidence type="ECO:0000313" key="6">
    <source>
        <dbReference type="EMBL" id="OQP50666.1"/>
    </source>
</evidence>
<feature type="transmembrane region" description="Helical" evidence="5">
    <location>
        <begin position="194"/>
        <end position="215"/>
    </location>
</feature>
<dbReference type="Pfam" id="PF00902">
    <property type="entry name" value="TatC"/>
    <property type="match status" value="1"/>
</dbReference>
<dbReference type="GO" id="GO:0043953">
    <property type="term" value="P:protein transport by the Tat complex"/>
    <property type="evidence" value="ECO:0007669"/>
    <property type="project" value="UniProtKB-UniRule"/>
</dbReference>
<evidence type="ECO:0000256" key="2">
    <source>
        <dbReference type="ARBA" id="ARBA00022692"/>
    </source>
</evidence>
<dbReference type="HAMAP" id="MF_00902">
    <property type="entry name" value="TatC"/>
    <property type="match status" value="1"/>
</dbReference>
<name>A0A1V9EX18_9BACT</name>
<gene>
    <name evidence="5" type="primary">tatC</name>
    <name evidence="6" type="ORF">A4H97_02155</name>
</gene>
<feature type="transmembrane region" description="Helical" evidence="5">
    <location>
        <begin position="28"/>
        <end position="50"/>
    </location>
</feature>
<dbReference type="PANTHER" id="PTHR30371:SF0">
    <property type="entry name" value="SEC-INDEPENDENT PROTEIN TRANSLOCASE PROTEIN TATC, CHLOROPLASTIC-RELATED"/>
    <property type="match status" value="1"/>
</dbReference>